<feature type="compositionally biased region" description="Basic residues" evidence="1">
    <location>
        <begin position="1838"/>
        <end position="1863"/>
    </location>
</feature>
<keyword evidence="2" id="KW-0812">Transmembrane</keyword>
<dbReference type="PANTHER" id="PTHR11319">
    <property type="entry name" value="G PROTEIN-COUPLED RECEPTOR-RELATED"/>
    <property type="match status" value="1"/>
</dbReference>
<feature type="transmembrane region" description="Helical" evidence="2">
    <location>
        <begin position="1733"/>
        <end position="1750"/>
    </location>
</feature>
<feature type="transmembrane region" description="Helical" evidence="2">
    <location>
        <begin position="1539"/>
        <end position="1563"/>
    </location>
</feature>
<proteinExistence type="predicted"/>
<dbReference type="PANTHER" id="PTHR11319:SF35">
    <property type="entry name" value="OUTER MEMBRANE PROTEIN PMPC-RELATED"/>
    <property type="match status" value="1"/>
</dbReference>
<feature type="transmembrane region" description="Helical" evidence="2">
    <location>
        <begin position="1440"/>
        <end position="1460"/>
    </location>
</feature>
<feature type="transmembrane region" description="Helical" evidence="2">
    <location>
        <begin position="1575"/>
        <end position="1591"/>
    </location>
</feature>
<dbReference type="Proteomes" id="UP001295684">
    <property type="component" value="Unassembled WGS sequence"/>
</dbReference>
<dbReference type="SUPFAM" id="SSF51126">
    <property type="entry name" value="Pectin lyase-like"/>
    <property type="match status" value="2"/>
</dbReference>
<keyword evidence="2" id="KW-1133">Transmembrane helix</keyword>
<evidence type="ECO:0000313" key="4">
    <source>
        <dbReference type="Proteomes" id="UP001295684"/>
    </source>
</evidence>
<evidence type="ECO:0000256" key="2">
    <source>
        <dbReference type="SAM" id="Phobius"/>
    </source>
</evidence>
<organism evidence="3 4">
    <name type="scientific">Euplotes crassus</name>
    <dbReference type="NCBI Taxonomy" id="5936"/>
    <lineage>
        <taxon>Eukaryota</taxon>
        <taxon>Sar</taxon>
        <taxon>Alveolata</taxon>
        <taxon>Ciliophora</taxon>
        <taxon>Intramacronucleata</taxon>
        <taxon>Spirotrichea</taxon>
        <taxon>Hypotrichia</taxon>
        <taxon>Euplotida</taxon>
        <taxon>Euplotidae</taxon>
        <taxon>Moneuplotes</taxon>
    </lineage>
</organism>
<feature type="transmembrane region" description="Helical" evidence="2">
    <location>
        <begin position="1689"/>
        <end position="1713"/>
    </location>
</feature>
<comment type="caution">
    <text evidence="3">The sequence shown here is derived from an EMBL/GenBank/DDBJ whole genome shotgun (WGS) entry which is preliminary data.</text>
</comment>
<feature type="transmembrane region" description="Helical" evidence="2">
    <location>
        <begin position="1757"/>
        <end position="1780"/>
    </location>
</feature>
<dbReference type="InterPro" id="IPR011050">
    <property type="entry name" value="Pectin_lyase_fold/virulence"/>
</dbReference>
<feature type="region of interest" description="Disordered" evidence="1">
    <location>
        <begin position="1818"/>
        <end position="1911"/>
    </location>
</feature>
<sequence>MAQMECFQCNEDQIFHLEKLKCMDHCDSGTIQIESSQHTLSSFCRTLEYYIDPDSEEPIELGTRRYPYRSMSVVNSEIINNFSHKSYDVTIYTKSINIELEGQRYFNMSSVTIKNHPDLAERMKKAVLTPSPYGHYEKSPKAVFHILSHSTSDILTAMFGGSFTMIELGIMQTPNVAMMPLRTTLRLDSIDLYSEDDDPDGSKIFIIPIFLQQKVLEITNVGMNITGNFIYTLHPSELRLENITVDFGKFGFFYVSQDIYCNYPEAHLTPTMVFKNITTINFNPDSSRNIQPVFRISDIGNITGSYIDCRGWYTQLLDPTPCLSYVISTTCLPDDGQVQIISFDNIQVGLTEKEGTDRMVLNAFLTVDQHYRTIDMRVEKFHAEGVHISSDFGVFGAIGNFMDVITYTDISIDNCTNNLLYLLSASYYQNVTVNNLLWENIPNTGETPFGLNNNGNIVIKNFKMINSETTAYLSTGAILFFASLGDLLGPTFISFDGIHLENCVFHKDSLFYNIGTQSMLTIKNGYYKNVTVGVRSHFNEYFNIKSTEISNHTIEDVFSVDTSGSSSNFLKNHAFDIQNPNQAEINQVLLKNSTISLLSISDVIGTPTDQRSLIISNIVITNGNFERDASLFSLEGFSSLANLTIQIKDSIFSELEFNSRGSILSLQQQLVNSVEIKNTTFDRITNGNINVRTFNLEMESLKTMVSMSDCAFSNIISLSQPFISVSRKAELTIAGSTFTSLASLSETAGVIQSSTSSIVSISDSVFYNNSAKIASVFKIELDSKIRCTNCTIQSNFAITYGVVEATNNGVFEFFQSVISDNYAMKHPIGQVLSASASSIIDSTKISNNLMLDNQQMVQETTACDKLCFVHSKLVENLQAINFDQFEYSKSSLLLLFGGLEIRNNTRIQSQPLLIDSYSSDLKFSDSSISSIVLAESIIISVSTTLNFANMTISEISNPSNIDMIFIDFESSFSASDITLANSDSSLFTVFSSSVSLQDLNFINVTDSNEFVKLKQCTSIAISNISLTNSTPAVDSYVSIDNSNDITLRNFALNNIEKVILRIRNSNVITIEDISVSNSLHPLEILYSRVDIIRNSKFTQNGNQMKTKGGVLYLLDTQLSIESCIFESNTALKGGAIAFECTSSHNCKLGMANSIFINNTGVAEGGAISYNYSPPSQTNVTFEGNQAPYGPDYASYPVRIGVINGAATDEIIIDDVGPGIVLEEPIQLGLFDYNGQIMILDSSSQLTIDFVNNSVGSISGINHAIIQKGLATFEDFSSDVEPGAKAVLFKVSSNVLNANKIRDVLNKTDIAQRIVMNFRFCKPGEQILNHKCVRCDANTYSLDWSSTKCEQCMDRATCLGGEQVSVDSGYWRRFKNSTSIQYCPFKSACMGSFSDKDVSPTFCKEGYQGNLCTECAINKEEKYERHNEFECRKCPNPIMNAIRVAGLSLLVFTFFMVLIVVNVRKTEESELSVLLRILANYLQLITTSMSMSITYPDSLISFTVPIRVFGGSSEAFLSFDCFATDYEIKGPFESNAVLKLFLLFLLPIALFCIVALIWICLYYIRKRLVPNLTRNLIISFISIVFLLHPRLTQQSINIFRCLKTDSDKYMSRFDPNIECYSSKHLKYCFFLALPILIVWVVGMPLAALVLLIKSRSKSKDNKVKQYFIIIYQGLKPECFYWEFINTLRKILVLCCLLMPHKFKILLAVFILVATGRLQQSLKPYKNTQNNNLEYMAIIAGVFTILSSFVFLESDSIQFLNFLVIITLFLLNALFLSNYLFLLCQIYQDKYQIARFVTKIIDLLYCKRLSKDSASKDCGKLLKNNDSPSRKSELSGYRMPPKKIIKRRRPKKKFKKMKNRPKKYTKNPTSVHKNSTYRRTRRDLLAMTSTQRKDHGSSIYIPQRPKSPSQPDQFQNFVKVISPTKGFL</sequence>
<keyword evidence="2" id="KW-0472">Membrane</keyword>
<dbReference type="EMBL" id="CAMPGE010021559">
    <property type="protein sequence ID" value="CAI2379704.1"/>
    <property type="molecule type" value="Genomic_DNA"/>
</dbReference>
<name>A0AAD1XVL1_EUPCR</name>
<keyword evidence="4" id="KW-1185">Reference proteome</keyword>
<evidence type="ECO:0000313" key="3">
    <source>
        <dbReference type="EMBL" id="CAI2379704.1"/>
    </source>
</evidence>
<evidence type="ECO:0000256" key="1">
    <source>
        <dbReference type="SAM" id="MobiDB-lite"/>
    </source>
</evidence>
<reference evidence="3" key="1">
    <citation type="submission" date="2023-07" db="EMBL/GenBank/DDBJ databases">
        <authorList>
            <consortium name="AG Swart"/>
            <person name="Singh M."/>
            <person name="Singh A."/>
            <person name="Seah K."/>
            <person name="Emmerich C."/>
        </authorList>
    </citation>
    <scope>NUCLEOTIDE SEQUENCE</scope>
    <source>
        <strain evidence="3">DP1</strain>
    </source>
</reference>
<accession>A0AAD1XVL1</accession>
<feature type="transmembrane region" description="Helical" evidence="2">
    <location>
        <begin position="1628"/>
        <end position="1651"/>
    </location>
</feature>
<gene>
    <name evidence="3" type="ORF">ECRASSUSDP1_LOCUS21117</name>
</gene>
<feature type="transmembrane region" description="Helical" evidence="2">
    <location>
        <begin position="1472"/>
        <end position="1494"/>
    </location>
</feature>
<protein>
    <submittedName>
        <fullName evidence="3">Uncharacterized protein</fullName>
    </submittedName>
</protein>